<sequence>MKVEKAVIIDKLIEEMGLSRRAFAEKIGLPATTLQSMLSRGVGKASVDNVIKVCKGLGITTDQLEKMAEFGTTDLREIEKLDSNNKLSEEEIITLAAHQIGHDGPLSEQEIEQIKLAMKIALSREK</sequence>
<dbReference type="CDD" id="cd00093">
    <property type="entry name" value="HTH_XRE"/>
    <property type="match status" value="1"/>
</dbReference>
<feature type="domain" description="HTH cro/C1-type" evidence="1">
    <location>
        <begin position="9"/>
        <end position="64"/>
    </location>
</feature>
<gene>
    <name evidence="2" type="ORF">BBD41_03355</name>
</gene>
<dbReference type="PROSITE" id="PS50943">
    <property type="entry name" value="HTH_CROC1"/>
    <property type="match status" value="1"/>
</dbReference>
<evidence type="ECO:0000259" key="1">
    <source>
        <dbReference type="PROSITE" id="PS50943"/>
    </source>
</evidence>
<proteinExistence type="predicted"/>
<dbReference type="SMART" id="SM00530">
    <property type="entry name" value="HTH_XRE"/>
    <property type="match status" value="1"/>
</dbReference>
<dbReference type="Pfam" id="PF01381">
    <property type="entry name" value="HTH_3"/>
    <property type="match status" value="1"/>
</dbReference>
<dbReference type="KEGG" id="pib:BBD41_03355"/>
<dbReference type="EMBL" id="CP016809">
    <property type="protein sequence ID" value="ANY71695.1"/>
    <property type="molecule type" value="Genomic_DNA"/>
</dbReference>
<protein>
    <recommendedName>
        <fullName evidence="1">HTH cro/C1-type domain-containing protein</fullName>
    </recommendedName>
</protein>
<accession>A0A1B2DVG9</accession>
<reference evidence="2" key="1">
    <citation type="submission" date="2016-08" db="EMBL/GenBank/DDBJ databases">
        <title>Complete Genome Seqeunce of Paenibacillus sp. nov. IHBB 9852 from high altitute lake of Indian trans-Himalayas.</title>
        <authorList>
            <person name="Kiran S."/>
            <person name="Swarnkar M.K."/>
            <person name="Rana A."/>
            <person name="Tewari R."/>
            <person name="Gulati A."/>
        </authorList>
    </citation>
    <scope>NUCLEOTIDE SEQUENCE [LARGE SCALE GENOMIC DNA]</scope>
    <source>
        <strain evidence="2">IHBB 9852</strain>
    </source>
</reference>
<name>A0A1B2DVG9_9BACL</name>
<organism evidence="2">
    <name type="scientific">Paenibacillus ihbetae</name>
    <dbReference type="NCBI Taxonomy" id="1870820"/>
    <lineage>
        <taxon>Bacteria</taxon>
        <taxon>Bacillati</taxon>
        <taxon>Bacillota</taxon>
        <taxon>Bacilli</taxon>
        <taxon>Bacillales</taxon>
        <taxon>Paenibacillaceae</taxon>
        <taxon>Paenibacillus</taxon>
    </lineage>
</organism>
<dbReference type="InterPro" id="IPR001387">
    <property type="entry name" value="Cro/C1-type_HTH"/>
</dbReference>
<dbReference type="SUPFAM" id="SSF47413">
    <property type="entry name" value="lambda repressor-like DNA-binding domains"/>
    <property type="match status" value="1"/>
</dbReference>
<dbReference type="GO" id="GO:0003677">
    <property type="term" value="F:DNA binding"/>
    <property type="evidence" value="ECO:0007669"/>
    <property type="project" value="InterPro"/>
</dbReference>
<dbReference type="InterPro" id="IPR010982">
    <property type="entry name" value="Lambda_DNA-bd_dom_sf"/>
</dbReference>
<dbReference type="AlphaFoldDB" id="A0A1B2DVG9"/>
<dbReference type="Gene3D" id="1.10.260.40">
    <property type="entry name" value="lambda repressor-like DNA-binding domains"/>
    <property type="match status" value="1"/>
</dbReference>
<evidence type="ECO:0000313" key="2">
    <source>
        <dbReference type="EMBL" id="ANY71695.1"/>
    </source>
</evidence>